<evidence type="ECO:0000313" key="2">
    <source>
        <dbReference type="Proteomes" id="UP000037035"/>
    </source>
</evidence>
<evidence type="ECO:0000313" key="1">
    <source>
        <dbReference type="EMBL" id="KNZ47435.1"/>
    </source>
</evidence>
<proteinExistence type="predicted"/>
<comment type="caution">
    <text evidence="1">The sequence shown here is derived from an EMBL/GenBank/DDBJ whole genome shotgun (WGS) entry which is preliminary data.</text>
</comment>
<keyword evidence="2" id="KW-1185">Reference proteome</keyword>
<dbReference type="EMBL" id="LAVV01011715">
    <property type="protein sequence ID" value="KNZ47435.1"/>
    <property type="molecule type" value="Genomic_DNA"/>
</dbReference>
<dbReference type="AlphaFoldDB" id="A0A0L6UI12"/>
<dbReference type="VEuPathDB" id="FungiDB:VP01_6397g1"/>
<gene>
    <name evidence="1" type="ORF">VP01_6397g1</name>
</gene>
<organism evidence="1 2">
    <name type="scientific">Puccinia sorghi</name>
    <dbReference type="NCBI Taxonomy" id="27349"/>
    <lineage>
        <taxon>Eukaryota</taxon>
        <taxon>Fungi</taxon>
        <taxon>Dikarya</taxon>
        <taxon>Basidiomycota</taxon>
        <taxon>Pucciniomycotina</taxon>
        <taxon>Pucciniomycetes</taxon>
        <taxon>Pucciniales</taxon>
        <taxon>Pucciniaceae</taxon>
        <taxon>Puccinia</taxon>
    </lineage>
</organism>
<sequence length="111" mass="12656">MRNALGYMNLDGYLKEHTAELKSQSDYSAKLKQVTTYIRLHLSPHARAAKFDKKTLEAIWVFFVLKRLPLNFAVFRTLQFASFKIPDAKISMSRFLKDLENEAASQAAATA</sequence>
<name>A0A0L6UI12_9BASI</name>
<reference evidence="1 2" key="1">
    <citation type="submission" date="2015-08" db="EMBL/GenBank/DDBJ databases">
        <title>Next Generation Sequencing and Analysis of the Genome of Puccinia sorghi L Schw, the Causal Agent of Maize Common Rust.</title>
        <authorList>
            <person name="Rochi L."/>
            <person name="Burguener G."/>
            <person name="Darino M."/>
            <person name="Turjanski A."/>
            <person name="Kreff E."/>
            <person name="Dieguez M.J."/>
            <person name="Sacco F."/>
        </authorList>
    </citation>
    <scope>NUCLEOTIDE SEQUENCE [LARGE SCALE GENOMIC DNA]</scope>
    <source>
        <strain evidence="1 2">RO10H11247</strain>
    </source>
</reference>
<protein>
    <submittedName>
        <fullName evidence="1">Uncharacterized protein</fullName>
    </submittedName>
</protein>
<dbReference type="Proteomes" id="UP000037035">
    <property type="component" value="Unassembled WGS sequence"/>
</dbReference>
<accession>A0A0L6UI12</accession>